<dbReference type="RefSeq" id="WP_124935958.1">
    <property type="nucleotide sequence ID" value="NZ_RJVQ01000002.1"/>
</dbReference>
<accession>A0A3N9THT5</accession>
<evidence type="ECO:0000313" key="3">
    <source>
        <dbReference type="Proteomes" id="UP000281112"/>
    </source>
</evidence>
<evidence type="ECO:0000313" key="2">
    <source>
        <dbReference type="EMBL" id="RQW63837.1"/>
    </source>
</evidence>
<dbReference type="OrthoDB" id="5739292at2"/>
<dbReference type="Pfam" id="PF06062">
    <property type="entry name" value="UPF0231"/>
    <property type="match status" value="1"/>
</dbReference>
<protein>
    <submittedName>
        <fullName evidence="2">UPF0231 family protein</fullName>
    </submittedName>
</protein>
<dbReference type="Proteomes" id="UP000281112">
    <property type="component" value="Unassembled WGS sequence"/>
</dbReference>
<name>A0A3N9THT5_9VIBR</name>
<gene>
    <name evidence="2" type="ORF">EES38_04305</name>
</gene>
<comment type="similarity">
    <text evidence="1">Belongs to the UPF0231 family.</text>
</comment>
<proteinExistence type="inferred from homology"/>
<sequence>MDFEFTKNIFLGGYKATFPMEHLLMGRLLEDELAQDRTKIEQILAIAEQAKLQSIDELIWHGIELTVVFQDYEVQVTENAVYQEIETDLGEDLSLYDGESYASCGLEDFVELITKWREFIKQ</sequence>
<dbReference type="EMBL" id="RJVQ01000002">
    <property type="protein sequence ID" value="RQW63837.1"/>
    <property type="molecule type" value="Genomic_DNA"/>
</dbReference>
<organism evidence="2 3">
    <name type="scientific">Vibrio viridaestus</name>
    <dbReference type="NCBI Taxonomy" id="2487322"/>
    <lineage>
        <taxon>Bacteria</taxon>
        <taxon>Pseudomonadati</taxon>
        <taxon>Pseudomonadota</taxon>
        <taxon>Gammaproteobacteria</taxon>
        <taxon>Vibrionales</taxon>
        <taxon>Vibrionaceae</taxon>
        <taxon>Vibrio</taxon>
    </lineage>
</organism>
<dbReference type="AlphaFoldDB" id="A0A3N9THT5"/>
<reference evidence="2 3" key="1">
    <citation type="submission" date="2018-11" db="EMBL/GenBank/DDBJ databases">
        <title>Vibrio LJC006 sp. nov., isolated from seawater during the bloom of the enteromorpha.</title>
        <authorList>
            <person name="Liang J."/>
        </authorList>
    </citation>
    <scope>NUCLEOTIDE SEQUENCE [LARGE SCALE GENOMIC DNA]</scope>
    <source>
        <strain evidence="2 3">LJC006</strain>
    </source>
</reference>
<evidence type="ECO:0000256" key="1">
    <source>
        <dbReference type="ARBA" id="ARBA00005367"/>
    </source>
</evidence>
<dbReference type="InterPro" id="IPR008249">
    <property type="entry name" value="UPF0231"/>
</dbReference>
<dbReference type="PIRSF" id="PIRSF006287">
    <property type="entry name" value="UCP006287"/>
    <property type="match status" value="1"/>
</dbReference>
<comment type="caution">
    <text evidence="2">The sequence shown here is derived from an EMBL/GenBank/DDBJ whole genome shotgun (WGS) entry which is preliminary data.</text>
</comment>
<keyword evidence="3" id="KW-1185">Reference proteome</keyword>